<feature type="region of interest" description="Disordered" evidence="1">
    <location>
        <begin position="47"/>
        <end position="109"/>
    </location>
</feature>
<dbReference type="EMBL" id="CAKMRJ010003334">
    <property type="protein sequence ID" value="CAH1431889.1"/>
    <property type="molecule type" value="Genomic_DNA"/>
</dbReference>
<comment type="caution">
    <text evidence="2">The sequence shown here is derived from an EMBL/GenBank/DDBJ whole genome shotgun (WGS) entry which is preliminary data.</text>
</comment>
<dbReference type="Proteomes" id="UP001157418">
    <property type="component" value="Unassembled WGS sequence"/>
</dbReference>
<keyword evidence="3" id="KW-1185">Reference proteome</keyword>
<sequence length="194" mass="20208">MGNSSNNKSDPPLDVDVGGEFEVIRGSTIPDSPVKSTGVALLSSKSIHHKPTLVPPYPSSKGASSATSTEHPKHKVRLSDSSAIGGVFPRSSPNKMHTSRSSPGLGQGVLHPVLGLPPPDLSLSGKALHNCSVTSEPAAISVVDAILSSLEVPHQYSEATIKLIALQLNSYVTTAMPLPSGSTSKARYRRSELA</sequence>
<proteinExistence type="predicted"/>
<evidence type="ECO:0000256" key="1">
    <source>
        <dbReference type="SAM" id="MobiDB-lite"/>
    </source>
</evidence>
<feature type="compositionally biased region" description="Polar residues" evidence="1">
    <location>
        <begin position="91"/>
        <end position="102"/>
    </location>
</feature>
<protein>
    <submittedName>
        <fullName evidence="2">Uncharacterized protein</fullName>
    </submittedName>
</protein>
<dbReference type="AlphaFoldDB" id="A0AAU9MVL7"/>
<accession>A0AAU9MVL7</accession>
<evidence type="ECO:0000313" key="2">
    <source>
        <dbReference type="EMBL" id="CAH1431889.1"/>
    </source>
</evidence>
<reference evidence="2 3" key="1">
    <citation type="submission" date="2022-01" db="EMBL/GenBank/DDBJ databases">
        <authorList>
            <person name="Xiong W."/>
            <person name="Schranz E."/>
        </authorList>
    </citation>
    <scope>NUCLEOTIDE SEQUENCE [LARGE SCALE GENOMIC DNA]</scope>
</reference>
<gene>
    <name evidence="2" type="ORF">LVIROSA_LOCUS18584</name>
</gene>
<name>A0AAU9MVL7_9ASTR</name>
<evidence type="ECO:0000313" key="3">
    <source>
        <dbReference type="Proteomes" id="UP001157418"/>
    </source>
</evidence>
<organism evidence="2 3">
    <name type="scientific">Lactuca virosa</name>
    <dbReference type="NCBI Taxonomy" id="75947"/>
    <lineage>
        <taxon>Eukaryota</taxon>
        <taxon>Viridiplantae</taxon>
        <taxon>Streptophyta</taxon>
        <taxon>Embryophyta</taxon>
        <taxon>Tracheophyta</taxon>
        <taxon>Spermatophyta</taxon>
        <taxon>Magnoliopsida</taxon>
        <taxon>eudicotyledons</taxon>
        <taxon>Gunneridae</taxon>
        <taxon>Pentapetalae</taxon>
        <taxon>asterids</taxon>
        <taxon>campanulids</taxon>
        <taxon>Asterales</taxon>
        <taxon>Asteraceae</taxon>
        <taxon>Cichorioideae</taxon>
        <taxon>Cichorieae</taxon>
        <taxon>Lactucinae</taxon>
        <taxon>Lactuca</taxon>
    </lineage>
</organism>